<organism evidence="1">
    <name type="scientific">Anguilla anguilla</name>
    <name type="common">European freshwater eel</name>
    <name type="synonym">Muraena anguilla</name>
    <dbReference type="NCBI Taxonomy" id="7936"/>
    <lineage>
        <taxon>Eukaryota</taxon>
        <taxon>Metazoa</taxon>
        <taxon>Chordata</taxon>
        <taxon>Craniata</taxon>
        <taxon>Vertebrata</taxon>
        <taxon>Euteleostomi</taxon>
        <taxon>Actinopterygii</taxon>
        <taxon>Neopterygii</taxon>
        <taxon>Teleostei</taxon>
        <taxon>Anguilliformes</taxon>
        <taxon>Anguillidae</taxon>
        <taxon>Anguilla</taxon>
    </lineage>
</organism>
<accession>A0A0E9TBL5</accession>
<reference evidence="1" key="1">
    <citation type="submission" date="2014-11" db="EMBL/GenBank/DDBJ databases">
        <authorList>
            <person name="Amaro Gonzalez C."/>
        </authorList>
    </citation>
    <scope>NUCLEOTIDE SEQUENCE</scope>
</reference>
<proteinExistence type="predicted"/>
<dbReference type="AlphaFoldDB" id="A0A0E9TBL5"/>
<reference evidence="1" key="2">
    <citation type="journal article" date="2015" name="Fish Shellfish Immunol.">
        <title>Early steps in the European eel (Anguilla anguilla)-Vibrio vulnificus interaction in the gills: Role of the RtxA13 toxin.</title>
        <authorList>
            <person name="Callol A."/>
            <person name="Pajuelo D."/>
            <person name="Ebbesson L."/>
            <person name="Teles M."/>
            <person name="MacKenzie S."/>
            <person name="Amaro C."/>
        </authorList>
    </citation>
    <scope>NUCLEOTIDE SEQUENCE</scope>
</reference>
<evidence type="ECO:0000313" key="1">
    <source>
        <dbReference type="EMBL" id="JAH51104.1"/>
    </source>
</evidence>
<protein>
    <submittedName>
        <fullName evidence="1">Uncharacterized protein</fullName>
    </submittedName>
</protein>
<sequence>MPCGKGDADGLFLFRDPPQCEEQGDMLASFSSRDSDVDVLLR</sequence>
<name>A0A0E9TBL5_ANGAN</name>
<dbReference type="EMBL" id="GBXM01057473">
    <property type="protein sequence ID" value="JAH51104.1"/>
    <property type="molecule type" value="Transcribed_RNA"/>
</dbReference>